<evidence type="ECO:0000313" key="3">
    <source>
        <dbReference type="EMBL" id="SAM85871.1"/>
    </source>
</evidence>
<name>A0A1K0GXY4_9BASI</name>
<sequence length="489" mass="55032">MLSKPSTAFTPSSTSGTAFPELSPLINPSSTQTLTQLLSDNHVTHHCFFNSLGMHNHSSHQLIADFTLGANPAQLSAHYEYQKSHYLNKFNLHDRTKFDPNIPDADVAHSDKDEPPIEPINESNWKAHLGNARYYWAYLHFFDSFVEKMGAREALEELVFSKEANEGEVKMITRFYGGVLHALIHVGYGLETGMKGMVSEGLAMASVTAASHSWLFDHKWLTSTRSKQAGQQDLFSLVVELQRDPRVSPDSLKLGDEESSLPDKPFLPGGSGEGVIWEYVNRWQALTEGNKEGEERAVGELAVLGGLLLGAVPKSEKGNWFRHDFFLMHLNNAHVFTPLYLSLFASSPSSLRLRPIFLRALLAQFLYYYISRGRPLLSLSNLASTDPLSWGLMLEVARENVDEHVPKAVRTLYVYHQRHGHLLPEVVQSGLVIGKEADLVKALFQRTAEQLIRMHRGEFKPSKYADEQSSRTGESVGAHQEFWSFEEFY</sequence>
<evidence type="ECO:0008006" key="5">
    <source>
        <dbReference type="Google" id="ProtNLM"/>
    </source>
</evidence>
<accession>A0A1K0GXY4</accession>
<gene>
    <name evidence="3" type="ORF">UBRO_07233</name>
</gene>
<feature type="region of interest" description="Disordered" evidence="2">
    <location>
        <begin position="1"/>
        <end position="24"/>
    </location>
</feature>
<dbReference type="PANTHER" id="PTHR35870:SF1">
    <property type="entry name" value="PROTEIN, PUTATIVE (AFU_ORTHOLOGUE AFUA_5G03330)-RELATED"/>
    <property type="match status" value="1"/>
</dbReference>
<dbReference type="PANTHER" id="PTHR35870">
    <property type="entry name" value="PROTEIN, PUTATIVE (AFU_ORTHOLOGUE AFUA_5G03330)-RELATED"/>
    <property type="match status" value="1"/>
</dbReference>
<proteinExistence type="predicted"/>
<dbReference type="InterPro" id="IPR025337">
    <property type="entry name" value="Questin_oxidase-like"/>
</dbReference>
<evidence type="ECO:0000256" key="2">
    <source>
        <dbReference type="SAM" id="MobiDB-lite"/>
    </source>
</evidence>
<dbReference type="OrthoDB" id="10004862at2759"/>
<dbReference type="Proteomes" id="UP000179920">
    <property type="component" value="Chromosome XIX"/>
</dbReference>
<evidence type="ECO:0000256" key="1">
    <source>
        <dbReference type="ARBA" id="ARBA00023002"/>
    </source>
</evidence>
<dbReference type="Pfam" id="PF14027">
    <property type="entry name" value="Questin_oxidase"/>
    <property type="match status" value="1"/>
</dbReference>
<dbReference type="AlphaFoldDB" id="A0A1K0GXY4"/>
<organism evidence="3 4">
    <name type="scientific">Ustilago bromivora</name>
    <dbReference type="NCBI Taxonomy" id="307758"/>
    <lineage>
        <taxon>Eukaryota</taxon>
        <taxon>Fungi</taxon>
        <taxon>Dikarya</taxon>
        <taxon>Basidiomycota</taxon>
        <taxon>Ustilaginomycotina</taxon>
        <taxon>Ustilaginomycetes</taxon>
        <taxon>Ustilaginales</taxon>
        <taxon>Ustilaginaceae</taxon>
        <taxon>Ustilago</taxon>
    </lineage>
</organism>
<keyword evidence="1" id="KW-0560">Oxidoreductase</keyword>
<dbReference type="EMBL" id="LT558135">
    <property type="protein sequence ID" value="SAM85871.1"/>
    <property type="molecule type" value="Genomic_DNA"/>
</dbReference>
<reference evidence="4" key="1">
    <citation type="submission" date="2016-04" db="EMBL/GenBank/DDBJ databases">
        <authorList>
            <person name="Guldener U."/>
            <person name="Guldener U."/>
        </authorList>
    </citation>
    <scope>NUCLEOTIDE SEQUENCE [LARGE SCALE GENOMIC DNA]</scope>
    <source>
        <strain evidence="4">UB2112</strain>
    </source>
</reference>
<protein>
    <recommendedName>
        <fullName evidence="5">HypA-like protein</fullName>
    </recommendedName>
</protein>
<feature type="compositionally biased region" description="Polar residues" evidence="2">
    <location>
        <begin position="1"/>
        <end position="17"/>
    </location>
</feature>
<evidence type="ECO:0000313" key="4">
    <source>
        <dbReference type="Proteomes" id="UP000179920"/>
    </source>
</evidence>
<dbReference type="GO" id="GO:0016491">
    <property type="term" value="F:oxidoreductase activity"/>
    <property type="evidence" value="ECO:0007669"/>
    <property type="project" value="UniProtKB-KW"/>
</dbReference>